<dbReference type="RefSeq" id="WP_014955976.1">
    <property type="nucleotide sequence ID" value="NC_018645.1"/>
</dbReference>
<reference evidence="1 2" key="1">
    <citation type="journal article" date="2013" name="Environ. Microbiol.">
        <title>Complete genome, catabolic sub-proteomes and key-metabolites of Desulfobacula toluolica Tol2, a marine, aromatic compound-degrading, sulfate-reducing bacterium.</title>
        <authorList>
            <person name="Wohlbrand L."/>
            <person name="Jacob J.H."/>
            <person name="Kube M."/>
            <person name="Mussmann M."/>
            <person name="Jarling R."/>
            <person name="Beck A."/>
            <person name="Amann R."/>
            <person name="Wilkes H."/>
            <person name="Reinhardt R."/>
            <person name="Rabus R."/>
        </authorList>
    </citation>
    <scope>NUCLEOTIDE SEQUENCE [LARGE SCALE GENOMIC DNA]</scope>
    <source>
        <strain evidence="2">DSM 7467 / Tol2</strain>
    </source>
</reference>
<dbReference type="STRING" id="651182.TOL2_C04500"/>
<protein>
    <submittedName>
        <fullName evidence="1">Conserved uncharatcerized protein</fullName>
    </submittedName>
</protein>
<proteinExistence type="predicted"/>
<organism evidence="1 2">
    <name type="scientific">Desulfobacula toluolica (strain DSM 7467 / Tol2)</name>
    <dbReference type="NCBI Taxonomy" id="651182"/>
    <lineage>
        <taxon>Bacteria</taxon>
        <taxon>Pseudomonadati</taxon>
        <taxon>Thermodesulfobacteriota</taxon>
        <taxon>Desulfobacteria</taxon>
        <taxon>Desulfobacterales</taxon>
        <taxon>Desulfobacteraceae</taxon>
        <taxon>Desulfobacula</taxon>
    </lineage>
</organism>
<dbReference type="OrthoDB" id="5430968at2"/>
<dbReference type="Proteomes" id="UP000007347">
    <property type="component" value="Chromosome"/>
</dbReference>
<evidence type="ECO:0000313" key="1">
    <source>
        <dbReference type="EMBL" id="CCK78619.1"/>
    </source>
</evidence>
<gene>
    <name evidence="1" type="ordered locus">TOL2_C04500</name>
</gene>
<name>K0N3C6_DESTT</name>
<evidence type="ECO:0000313" key="2">
    <source>
        <dbReference type="Proteomes" id="UP000007347"/>
    </source>
</evidence>
<dbReference type="EMBL" id="FO203503">
    <property type="protein sequence ID" value="CCK78619.1"/>
    <property type="molecule type" value="Genomic_DNA"/>
</dbReference>
<dbReference type="KEGG" id="dto:TOL2_C04500"/>
<keyword evidence="2" id="KW-1185">Reference proteome</keyword>
<sequence length="184" mass="21390">MKKPSFNSLAALYNDMDKTWNKIAAEYHFECNGCKDNCCQSLFFHHTHIERAYLRHGFNQLSHKKKKNILGRAKNYCKKTFPQNSEIKSLKIMCPANEDGQCLLYPYRPMICRLHGLPHELSRPGFKTVISAGCSAGMFDAKSYIKFDRTPFYQQMAQIEIVFRRNLNKTDKIKETVAQILLTQ</sequence>
<accession>K0N3C6</accession>
<dbReference type="AlphaFoldDB" id="K0N3C6"/>
<dbReference type="HOGENOM" id="CLU_1364398_0_0_7"/>